<dbReference type="Pfam" id="PF21546">
    <property type="entry name" value="FGGY_C_2"/>
    <property type="match status" value="1"/>
</dbReference>
<dbReference type="SUPFAM" id="SSF53067">
    <property type="entry name" value="Actin-like ATPase domain"/>
    <property type="match status" value="2"/>
</dbReference>
<evidence type="ECO:0000259" key="5">
    <source>
        <dbReference type="Pfam" id="PF21546"/>
    </source>
</evidence>
<dbReference type="Pfam" id="PF00370">
    <property type="entry name" value="FGGY_N"/>
    <property type="match status" value="1"/>
</dbReference>
<dbReference type="InterPro" id="IPR049382">
    <property type="entry name" value="FGGY_C_2"/>
</dbReference>
<accession>A0ABQ0I0X4</accession>
<dbReference type="InterPro" id="IPR018484">
    <property type="entry name" value="FGGY_N"/>
</dbReference>
<evidence type="ECO:0000313" key="7">
    <source>
        <dbReference type="Proteomes" id="UP000008372"/>
    </source>
</evidence>
<dbReference type="PANTHER" id="PTHR43095:SF5">
    <property type="entry name" value="XYLULOSE KINASE"/>
    <property type="match status" value="1"/>
</dbReference>
<evidence type="ECO:0008006" key="8">
    <source>
        <dbReference type="Google" id="ProtNLM"/>
    </source>
</evidence>
<dbReference type="PANTHER" id="PTHR43095">
    <property type="entry name" value="SUGAR KINASE"/>
    <property type="match status" value="1"/>
</dbReference>
<keyword evidence="3" id="KW-0418">Kinase</keyword>
<evidence type="ECO:0000256" key="2">
    <source>
        <dbReference type="ARBA" id="ARBA00022679"/>
    </source>
</evidence>
<proteinExistence type="inferred from homology"/>
<evidence type="ECO:0000256" key="1">
    <source>
        <dbReference type="ARBA" id="ARBA00009156"/>
    </source>
</evidence>
<feature type="domain" description="Carbohydrate kinase FGGY N-terminal" evidence="4">
    <location>
        <begin position="4"/>
        <end position="237"/>
    </location>
</feature>
<name>A0ABQ0I0X4_9ALTE</name>
<dbReference type="EMBL" id="BAEK01000004">
    <property type="protein sequence ID" value="GAC02970.1"/>
    <property type="molecule type" value="Genomic_DNA"/>
</dbReference>
<keyword evidence="2" id="KW-0808">Transferase</keyword>
<keyword evidence="7" id="KW-1185">Reference proteome</keyword>
<feature type="domain" description="Carbohydrate kinase FGGY C-terminal" evidence="5">
    <location>
        <begin position="250"/>
        <end position="427"/>
    </location>
</feature>
<sequence length="463" mass="51469">MKAVLDIGKTHIKLLFVKEEQQVASFSCKNAPIAGQYPQADVNSIWEWLIETLHSCTYTKQVEGLVITTHGATVALIDEREKNRQSALVVPVLDYEYDGLDEVSADYEEARPSFQETLSPSLPAGLNLGRQLFWLERSYPAEFAKVTSILLYPQYWAWRLGAHVSSEVTSLGCHTDLWDPIKREYSSICKTNDWTKLFPPIKSAWDCIGEISPEVSQATTLPTSCKIYCGIHDSNASYLRYLNLSSNHDQEFTVISTGTWTILMQANGQVSHLQSKPDTLANVDINGDPVCCARFMGGREYEKICTTLGGNIKMNPTESDIQRTIDNLWMVTPDFSNGNGPFGNYTPQLLCPKTPPAPQAIATLYCAMMISQRLDDLQAQGSIYIEGAFLKNPLLCGLVAQIRAGQSVFASTDDTGTVLGAASLINYQNENESNLEVSPVTKTDFVGLERYVDAWFKAINRKK</sequence>
<reference evidence="6 7" key="1">
    <citation type="journal article" date="2014" name="Environ. Microbiol.">
        <title>Comparative genomics of the marine bacterial genus Glaciecola reveals the high degree of genomic diversity and genomic characteristic for cold adaptation.</title>
        <authorList>
            <person name="Qin Q.L."/>
            <person name="Xie B.B."/>
            <person name="Yu Y."/>
            <person name="Shu Y.L."/>
            <person name="Rong J.C."/>
            <person name="Zhang Y.J."/>
            <person name="Zhao D.L."/>
            <person name="Chen X.L."/>
            <person name="Zhang X.Y."/>
            <person name="Chen B."/>
            <person name="Zhou B.C."/>
            <person name="Zhang Y.Z."/>
        </authorList>
    </citation>
    <scope>NUCLEOTIDE SEQUENCE [LARGE SCALE GENOMIC DNA]</scope>
    <source>
        <strain evidence="6 7">NO2</strain>
    </source>
</reference>
<gene>
    <name evidence="6" type="ORF">GAGA_0105</name>
</gene>
<dbReference type="Proteomes" id="UP000008372">
    <property type="component" value="Unassembled WGS sequence"/>
</dbReference>
<dbReference type="InterPro" id="IPR043129">
    <property type="entry name" value="ATPase_NBD"/>
</dbReference>
<comment type="similarity">
    <text evidence="1">Belongs to the FGGY kinase family.</text>
</comment>
<dbReference type="InterPro" id="IPR050406">
    <property type="entry name" value="FGGY_Carb_Kinase"/>
</dbReference>
<organism evidence="6 7">
    <name type="scientific">Paraglaciecola agarilytica NO2</name>
    <dbReference type="NCBI Taxonomy" id="1125747"/>
    <lineage>
        <taxon>Bacteria</taxon>
        <taxon>Pseudomonadati</taxon>
        <taxon>Pseudomonadota</taxon>
        <taxon>Gammaproteobacteria</taxon>
        <taxon>Alteromonadales</taxon>
        <taxon>Alteromonadaceae</taxon>
        <taxon>Paraglaciecola</taxon>
    </lineage>
</organism>
<evidence type="ECO:0000256" key="3">
    <source>
        <dbReference type="ARBA" id="ARBA00022777"/>
    </source>
</evidence>
<dbReference type="Gene3D" id="3.30.420.40">
    <property type="match status" value="2"/>
</dbReference>
<evidence type="ECO:0000259" key="4">
    <source>
        <dbReference type="Pfam" id="PF00370"/>
    </source>
</evidence>
<evidence type="ECO:0000313" key="6">
    <source>
        <dbReference type="EMBL" id="GAC02970.1"/>
    </source>
</evidence>
<dbReference type="CDD" id="cd07772">
    <property type="entry name" value="ASKHA_NBD_FGGY_NaCK-like"/>
    <property type="match status" value="1"/>
</dbReference>
<protein>
    <recommendedName>
        <fullName evidence="8">L-fuculose kinase</fullName>
    </recommendedName>
</protein>
<dbReference type="RefSeq" id="WP_008301801.1">
    <property type="nucleotide sequence ID" value="NZ_BAEK01000004.1"/>
</dbReference>
<comment type="caution">
    <text evidence="6">The sequence shown here is derived from an EMBL/GenBank/DDBJ whole genome shotgun (WGS) entry which is preliminary data.</text>
</comment>